<organism evidence="1 2">
    <name type="scientific">Naganishia friedmannii</name>
    <dbReference type="NCBI Taxonomy" id="89922"/>
    <lineage>
        <taxon>Eukaryota</taxon>
        <taxon>Fungi</taxon>
        <taxon>Dikarya</taxon>
        <taxon>Basidiomycota</taxon>
        <taxon>Agaricomycotina</taxon>
        <taxon>Tremellomycetes</taxon>
        <taxon>Filobasidiales</taxon>
        <taxon>Filobasidiaceae</taxon>
        <taxon>Naganishia</taxon>
    </lineage>
</organism>
<dbReference type="EMBL" id="JASBWT010000009">
    <property type="protein sequence ID" value="KAJ9101760.1"/>
    <property type="molecule type" value="Genomic_DNA"/>
</dbReference>
<gene>
    <name evidence="1" type="ORF">QFC21_003099</name>
</gene>
<sequence length="725" mass="80253">MPRQLTIQIASLIRAPLQSGSSRLHPLAQNLLARLLTFAPLHSPEFFGLVGNDVEIAVYASADMIRRAVDDLCATQQQQDKWIEVTDDMWKVFQVDGEGMGGLKGEDDADQLLAEAGISCKYQSSYYADFVLVKSQRFAETMELFQNCGCKALSSSSITWLIRTPFGTGAVEDPSDHTPTSPSSAHGSSRSRSPQTPRGHPSRQSTSSLPEVSNEWITYYDSPAAAVTVPRRRPRPHTADECIGNNQQARRRGGLRSLANGGVKRRSMSNVLDLQRGERLERDREEEAWFANEENANLQSFRVELEDERDPEVILPQQGNDKRYGEGGSLEGSDVASSWSEALAEQLDGLLLEQRSEPSLKNAEESRSSTPPSMTINLSRSKKPTRDLMYDISPSCPVRSSGQDLHVESASSSAPMVTQLQGTIAVVGLNKETESQWEHRVQVFLVYPEEQVRVVRNRHSDGRPRRKEPGKRSQEEAMSENQIKEHTTVSKGRISQARSEYGSFGITNAPFIAYIRTREGTSLATEISIIRSLFPNEGERDSLLQSGGELDMFDDDESQKGRPAPVRVDDQIPHSVIRDSRIESAGVATVSFPGRIKLDMSDSGYGSELGTAGMDVHQVPIKDSRRSSSPERGDGWKSERGVKYCLQLYCQQPGVCKEGGEQEEESVHTDLIADISKRFSKENGLNMLYASTYHSANILVESQHVRAATRILDDVVGGFGKDSKV</sequence>
<reference evidence="1" key="1">
    <citation type="submission" date="2023-04" db="EMBL/GenBank/DDBJ databases">
        <title>Draft Genome sequencing of Naganishia species isolated from polar environments using Oxford Nanopore Technology.</title>
        <authorList>
            <person name="Leo P."/>
            <person name="Venkateswaran K."/>
        </authorList>
    </citation>
    <scope>NUCLEOTIDE SEQUENCE</scope>
    <source>
        <strain evidence="1">MNA-CCFEE 5423</strain>
    </source>
</reference>
<accession>A0ACC2VS98</accession>
<keyword evidence="2" id="KW-1185">Reference proteome</keyword>
<protein>
    <submittedName>
        <fullName evidence="1">Uncharacterized protein</fullName>
    </submittedName>
</protein>
<dbReference type="Proteomes" id="UP001227268">
    <property type="component" value="Unassembled WGS sequence"/>
</dbReference>
<evidence type="ECO:0000313" key="1">
    <source>
        <dbReference type="EMBL" id="KAJ9101760.1"/>
    </source>
</evidence>
<name>A0ACC2VS98_9TREE</name>
<evidence type="ECO:0000313" key="2">
    <source>
        <dbReference type="Proteomes" id="UP001227268"/>
    </source>
</evidence>
<comment type="caution">
    <text evidence="1">The sequence shown here is derived from an EMBL/GenBank/DDBJ whole genome shotgun (WGS) entry which is preliminary data.</text>
</comment>
<proteinExistence type="predicted"/>